<dbReference type="AlphaFoldDB" id="A0A0E9TE21"/>
<dbReference type="EMBL" id="GBXM01056653">
    <property type="protein sequence ID" value="JAH51924.1"/>
    <property type="molecule type" value="Transcribed_RNA"/>
</dbReference>
<accession>A0A0E9TE21</accession>
<proteinExistence type="predicted"/>
<reference evidence="1" key="2">
    <citation type="journal article" date="2015" name="Fish Shellfish Immunol.">
        <title>Early steps in the European eel (Anguilla anguilla)-Vibrio vulnificus interaction in the gills: Role of the RtxA13 toxin.</title>
        <authorList>
            <person name="Callol A."/>
            <person name="Pajuelo D."/>
            <person name="Ebbesson L."/>
            <person name="Teles M."/>
            <person name="MacKenzie S."/>
            <person name="Amaro C."/>
        </authorList>
    </citation>
    <scope>NUCLEOTIDE SEQUENCE</scope>
</reference>
<sequence>MKVHFTEKYAHATPGSHACSCVHFKRTLHYDDYECSEGSSDKKENKKV</sequence>
<reference evidence="1" key="1">
    <citation type="submission" date="2014-11" db="EMBL/GenBank/DDBJ databases">
        <authorList>
            <person name="Amaro Gonzalez C."/>
        </authorList>
    </citation>
    <scope>NUCLEOTIDE SEQUENCE</scope>
</reference>
<organism evidence="1">
    <name type="scientific">Anguilla anguilla</name>
    <name type="common">European freshwater eel</name>
    <name type="synonym">Muraena anguilla</name>
    <dbReference type="NCBI Taxonomy" id="7936"/>
    <lineage>
        <taxon>Eukaryota</taxon>
        <taxon>Metazoa</taxon>
        <taxon>Chordata</taxon>
        <taxon>Craniata</taxon>
        <taxon>Vertebrata</taxon>
        <taxon>Euteleostomi</taxon>
        <taxon>Actinopterygii</taxon>
        <taxon>Neopterygii</taxon>
        <taxon>Teleostei</taxon>
        <taxon>Anguilliformes</taxon>
        <taxon>Anguillidae</taxon>
        <taxon>Anguilla</taxon>
    </lineage>
</organism>
<name>A0A0E9TE21_ANGAN</name>
<evidence type="ECO:0000313" key="1">
    <source>
        <dbReference type="EMBL" id="JAH51924.1"/>
    </source>
</evidence>
<protein>
    <submittedName>
        <fullName evidence="1">Uncharacterized protein</fullName>
    </submittedName>
</protein>